<feature type="transmembrane region" description="Helical" evidence="7">
    <location>
        <begin position="140"/>
        <end position="163"/>
    </location>
</feature>
<accession>A0A101FF59</accession>
<protein>
    <submittedName>
        <fullName evidence="8">Cobalamin (Vitamin B12) biosynthesis CbiM protein CbiM</fullName>
    </submittedName>
</protein>
<dbReference type="Gene3D" id="1.10.1760.20">
    <property type="match status" value="1"/>
</dbReference>
<evidence type="ECO:0000256" key="7">
    <source>
        <dbReference type="SAM" id="Phobius"/>
    </source>
</evidence>
<feature type="transmembrane region" description="Helical" evidence="7">
    <location>
        <begin position="12"/>
        <end position="28"/>
    </location>
</feature>
<evidence type="ECO:0000256" key="5">
    <source>
        <dbReference type="ARBA" id="ARBA00022989"/>
    </source>
</evidence>
<evidence type="ECO:0000256" key="3">
    <source>
        <dbReference type="ARBA" id="ARBA00022475"/>
    </source>
</evidence>
<dbReference type="GO" id="GO:0005886">
    <property type="term" value="C:plasma membrane"/>
    <property type="evidence" value="ECO:0007669"/>
    <property type="project" value="UniProtKB-SubCell"/>
</dbReference>
<evidence type="ECO:0000256" key="4">
    <source>
        <dbReference type="ARBA" id="ARBA00022692"/>
    </source>
</evidence>
<evidence type="ECO:0000313" key="9">
    <source>
        <dbReference type="Proteomes" id="UP000053326"/>
    </source>
</evidence>
<dbReference type="PANTHER" id="PTHR34229">
    <property type="entry name" value="METAL TRANSPORT PROTEIN HI_1621-RELATED"/>
    <property type="match status" value="1"/>
</dbReference>
<dbReference type="InterPro" id="IPR002751">
    <property type="entry name" value="CbiM/NikMN"/>
</dbReference>
<dbReference type="EMBL" id="LGFO01000225">
    <property type="protein sequence ID" value="KUK35884.1"/>
    <property type="molecule type" value="Genomic_DNA"/>
</dbReference>
<reference evidence="9" key="1">
    <citation type="journal article" date="2015" name="MBio">
        <title>Genome-Resolved Metagenomic Analysis Reveals Roles for Candidate Phyla and Other Microbial Community Members in Biogeochemical Transformations in Oil Reservoirs.</title>
        <authorList>
            <person name="Hu P."/>
            <person name="Tom L."/>
            <person name="Singh A."/>
            <person name="Thomas B.C."/>
            <person name="Baker B.J."/>
            <person name="Piceno Y.M."/>
            <person name="Andersen G.L."/>
            <person name="Banfield J.F."/>
        </authorList>
    </citation>
    <scope>NUCLEOTIDE SEQUENCE [LARGE SCALE GENOMIC DNA]</scope>
</reference>
<keyword evidence="6 7" id="KW-0472">Membrane</keyword>
<feature type="transmembrane region" description="Helical" evidence="7">
    <location>
        <begin position="175"/>
        <end position="198"/>
    </location>
</feature>
<comment type="subcellular location">
    <subcellularLocation>
        <location evidence="1">Cell membrane</location>
        <topology evidence="1">Multi-pass membrane protein</topology>
    </subcellularLocation>
</comment>
<dbReference type="AlphaFoldDB" id="A0A101FF59"/>
<keyword evidence="4 7" id="KW-0812">Transmembrane</keyword>
<evidence type="ECO:0000256" key="6">
    <source>
        <dbReference type="ARBA" id="ARBA00023136"/>
    </source>
</evidence>
<keyword evidence="3" id="KW-1003">Cell membrane</keyword>
<keyword evidence="2" id="KW-0813">Transport</keyword>
<name>A0A101FF59_9THEO</name>
<proteinExistence type="predicted"/>
<dbReference type="Pfam" id="PF01891">
    <property type="entry name" value="CbiM"/>
    <property type="match status" value="1"/>
</dbReference>
<keyword evidence="5 7" id="KW-1133">Transmembrane helix</keyword>
<feature type="transmembrane region" description="Helical" evidence="7">
    <location>
        <begin position="40"/>
        <end position="62"/>
    </location>
</feature>
<evidence type="ECO:0000256" key="1">
    <source>
        <dbReference type="ARBA" id="ARBA00004651"/>
    </source>
</evidence>
<sequence>MHIPDGFLDPKTWGTAWVLGGASIGYAVTKTKERLQERQVPFMGVMAAFIFAAQMINFPIAMGTSGHLLGAVLAAVTLGPWAASIIMTTILALQAFIFLDGGVTALGANILNIAVIGVFTGYGTYLLIQRAWPNRTGTLVGTFVASWVSVVLASAACAVELAISGMAPFNAVFPAMLGWHVLIGIGEAVITTAVVSYLTQVRPDLVHQTAKA</sequence>
<dbReference type="PATRIC" id="fig|85874.4.peg.1000"/>
<dbReference type="PANTHER" id="PTHR34229:SF1">
    <property type="entry name" value="METAL TRANSPORT PROTEIN HI_1621-RELATED"/>
    <property type="match status" value="1"/>
</dbReference>
<dbReference type="Proteomes" id="UP000053326">
    <property type="component" value="Unassembled WGS sequence"/>
</dbReference>
<organism evidence="8 9">
    <name type="scientific">Thermacetogenium phaeum</name>
    <dbReference type="NCBI Taxonomy" id="85874"/>
    <lineage>
        <taxon>Bacteria</taxon>
        <taxon>Bacillati</taxon>
        <taxon>Bacillota</taxon>
        <taxon>Clostridia</taxon>
        <taxon>Thermoanaerobacterales</taxon>
        <taxon>Thermoanaerobacteraceae</taxon>
        <taxon>Thermacetogenium</taxon>
    </lineage>
</organism>
<evidence type="ECO:0000313" key="8">
    <source>
        <dbReference type="EMBL" id="KUK35884.1"/>
    </source>
</evidence>
<gene>
    <name evidence="8" type="ORF">XD66_1413</name>
</gene>
<comment type="caution">
    <text evidence="8">The sequence shown here is derived from an EMBL/GenBank/DDBJ whole genome shotgun (WGS) entry which is preliminary data.</text>
</comment>
<evidence type="ECO:0000256" key="2">
    <source>
        <dbReference type="ARBA" id="ARBA00022448"/>
    </source>
</evidence>
<feature type="transmembrane region" description="Helical" evidence="7">
    <location>
        <begin position="68"/>
        <end position="99"/>
    </location>
</feature>
<feature type="transmembrane region" description="Helical" evidence="7">
    <location>
        <begin position="106"/>
        <end position="128"/>
    </location>
</feature>
<dbReference type="GO" id="GO:0000041">
    <property type="term" value="P:transition metal ion transport"/>
    <property type="evidence" value="ECO:0007669"/>
    <property type="project" value="InterPro"/>
</dbReference>